<reference evidence="8" key="1">
    <citation type="submission" date="2019-10" db="EMBL/GenBank/DDBJ databases">
        <authorList>
            <person name="Zhang R."/>
            <person name="Pan Y."/>
            <person name="Wang J."/>
            <person name="Ma R."/>
            <person name="Yu S."/>
        </authorList>
    </citation>
    <scope>NUCLEOTIDE SEQUENCE</scope>
    <source>
        <strain evidence="8">LA-IB0</strain>
        <tissue evidence="8">Leaf</tissue>
    </source>
</reference>
<comment type="catalytic activity">
    <reaction evidence="1">
        <text>S-ubiquitinyl-[E2 ubiquitin-conjugating enzyme]-L-cysteine + [acceptor protein]-L-lysine = [E2 ubiquitin-conjugating enzyme]-L-cysteine + N(6)-ubiquitinyl-[acceptor protein]-L-lysine.</text>
        <dbReference type="EC" id="2.3.2.27"/>
    </reaction>
</comment>
<dbReference type="Gene3D" id="3.30.40.10">
    <property type="entry name" value="Zinc/RING finger domain, C3HC4 (zinc finger)"/>
    <property type="match status" value="1"/>
</dbReference>
<evidence type="ECO:0000256" key="5">
    <source>
        <dbReference type="ARBA" id="ARBA00022833"/>
    </source>
</evidence>
<evidence type="ECO:0000256" key="1">
    <source>
        <dbReference type="ARBA" id="ARBA00000900"/>
    </source>
</evidence>
<keyword evidence="4 6" id="KW-0863">Zinc-finger</keyword>
<dbReference type="SMART" id="SM00184">
    <property type="entry name" value="RING"/>
    <property type="match status" value="1"/>
</dbReference>
<organism evidence="8 9">
    <name type="scientific">Buddleja alternifolia</name>
    <dbReference type="NCBI Taxonomy" id="168488"/>
    <lineage>
        <taxon>Eukaryota</taxon>
        <taxon>Viridiplantae</taxon>
        <taxon>Streptophyta</taxon>
        <taxon>Embryophyta</taxon>
        <taxon>Tracheophyta</taxon>
        <taxon>Spermatophyta</taxon>
        <taxon>Magnoliopsida</taxon>
        <taxon>eudicotyledons</taxon>
        <taxon>Gunneridae</taxon>
        <taxon>Pentapetalae</taxon>
        <taxon>asterids</taxon>
        <taxon>lamiids</taxon>
        <taxon>Lamiales</taxon>
        <taxon>Scrophulariaceae</taxon>
        <taxon>Buddlejeae</taxon>
        <taxon>Buddleja</taxon>
    </lineage>
</organism>
<keyword evidence="3" id="KW-0479">Metal-binding</keyword>
<proteinExistence type="predicted"/>
<dbReference type="PROSITE" id="PS50089">
    <property type="entry name" value="ZF_RING_2"/>
    <property type="match status" value="1"/>
</dbReference>
<evidence type="ECO:0000256" key="3">
    <source>
        <dbReference type="ARBA" id="ARBA00022723"/>
    </source>
</evidence>
<dbReference type="AlphaFoldDB" id="A0AAV6XJD2"/>
<evidence type="ECO:0000313" key="8">
    <source>
        <dbReference type="EMBL" id="KAG8383106.1"/>
    </source>
</evidence>
<dbReference type="GO" id="GO:0061630">
    <property type="term" value="F:ubiquitin protein ligase activity"/>
    <property type="evidence" value="ECO:0007669"/>
    <property type="project" value="UniProtKB-EC"/>
</dbReference>
<protein>
    <recommendedName>
        <fullName evidence="2">RING-type E3 ubiquitin transferase</fullName>
        <ecNumber evidence="2">2.3.2.27</ecNumber>
    </recommendedName>
</protein>
<evidence type="ECO:0000256" key="4">
    <source>
        <dbReference type="ARBA" id="ARBA00022771"/>
    </source>
</evidence>
<keyword evidence="5" id="KW-0862">Zinc</keyword>
<name>A0AAV6XJD2_9LAMI</name>
<evidence type="ECO:0000259" key="7">
    <source>
        <dbReference type="PROSITE" id="PS50089"/>
    </source>
</evidence>
<dbReference type="PANTHER" id="PTHR15710:SF217">
    <property type="entry name" value="E3 UBIQUITIN-PROTEIN LIGASE RDUF2"/>
    <property type="match status" value="1"/>
</dbReference>
<accession>A0AAV6XJD2</accession>
<evidence type="ECO:0000313" key="9">
    <source>
        <dbReference type="Proteomes" id="UP000826271"/>
    </source>
</evidence>
<dbReference type="SUPFAM" id="SSF57850">
    <property type="entry name" value="RING/U-box"/>
    <property type="match status" value="1"/>
</dbReference>
<feature type="domain" description="RING-type" evidence="7">
    <location>
        <begin position="84"/>
        <end position="126"/>
    </location>
</feature>
<dbReference type="PANTHER" id="PTHR15710">
    <property type="entry name" value="E3 UBIQUITIN-PROTEIN LIGASE PRAJA"/>
    <property type="match status" value="1"/>
</dbReference>
<dbReference type="EMBL" id="WHWC01000005">
    <property type="protein sequence ID" value="KAG8383106.1"/>
    <property type="molecule type" value="Genomic_DNA"/>
</dbReference>
<dbReference type="Proteomes" id="UP000826271">
    <property type="component" value="Unassembled WGS sequence"/>
</dbReference>
<keyword evidence="9" id="KW-1185">Reference proteome</keyword>
<dbReference type="GO" id="GO:0008270">
    <property type="term" value="F:zinc ion binding"/>
    <property type="evidence" value="ECO:0007669"/>
    <property type="project" value="UniProtKB-KW"/>
</dbReference>
<dbReference type="InterPro" id="IPR013083">
    <property type="entry name" value="Znf_RING/FYVE/PHD"/>
</dbReference>
<comment type="caution">
    <text evidence="8">The sequence shown here is derived from an EMBL/GenBank/DDBJ whole genome shotgun (WGS) entry which is preliminary data.</text>
</comment>
<gene>
    <name evidence="8" type="ORF">BUALT_Bualt05G0150300</name>
</gene>
<dbReference type="GO" id="GO:0016567">
    <property type="term" value="P:protein ubiquitination"/>
    <property type="evidence" value="ECO:0007669"/>
    <property type="project" value="TreeGrafter"/>
</dbReference>
<dbReference type="GO" id="GO:0005737">
    <property type="term" value="C:cytoplasm"/>
    <property type="evidence" value="ECO:0007669"/>
    <property type="project" value="TreeGrafter"/>
</dbReference>
<dbReference type="InterPro" id="IPR011016">
    <property type="entry name" value="Znf_RING-CH"/>
</dbReference>
<dbReference type="EC" id="2.3.2.27" evidence="2"/>
<evidence type="ECO:0000256" key="2">
    <source>
        <dbReference type="ARBA" id="ARBA00012483"/>
    </source>
</evidence>
<dbReference type="Pfam" id="PF13639">
    <property type="entry name" value="zf-RING_2"/>
    <property type="match status" value="1"/>
</dbReference>
<dbReference type="SMART" id="SM00744">
    <property type="entry name" value="RINGv"/>
    <property type="match status" value="1"/>
</dbReference>
<dbReference type="InterPro" id="IPR001841">
    <property type="entry name" value="Znf_RING"/>
</dbReference>
<evidence type="ECO:0000256" key="6">
    <source>
        <dbReference type="PROSITE-ProRule" id="PRU00175"/>
    </source>
</evidence>
<sequence>MGLSDFISNEPRLTLEEVLKDWPVNVSSRRNFVDYVMTRVKEKYIRMPCRHNSIFLEFQVTAIQRHRVDERRVVEKEDDDYRTCSICLEEFSVNNGDCEGMPCSHIFHGDCIKKWLSTSHSCPVCRFEDAYE</sequence>